<feature type="region of interest" description="Disordered" evidence="12">
    <location>
        <begin position="1"/>
        <end position="57"/>
    </location>
</feature>
<dbReference type="CDD" id="cd16571">
    <property type="entry name" value="RING-HC_SIAHs"/>
    <property type="match status" value="1"/>
</dbReference>
<evidence type="ECO:0000256" key="12">
    <source>
        <dbReference type="SAM" id="MobiDB-lite"/>
    </source>
</evidence>
<evidence type="ECO:0000256" key="11">
    <source>
        <dbReference type="PROSITE-ProRule" id="PRU00455"/>
    </source>
</evidence>
<dbReference type="Proteomes" id="UP000886520">
    <property type="component" value="Chromosome 8"/>
</dbReference>
<dbReference type="InterPro" id="IPR013010">
    <property type="entry name" value="Znf_SIAH"/>
</dbReference>
<keyword evidence="6" id="KW-0479">Metal-binding</keyword>
<gene>
    <name evidence="15" type="ORF">GOP47_0009024</name>
</gene>
<dbReference type="SUPFAM" id="SSF49599">
    <property type="entry name" value="TRAF domain-like"/>
    <property type="match status" value="1"/>
</dbReference>
<dbReference type="EMBL" id="JABFUD020000008">
    <property type="protein sequence ID" value="KAI5076959.1"/>
    <property type="molecule type" value="Genomic_DNA"/>
</dbReference>
<dbReference type="EC" id="2.3.2.27" evidence="4"/>
<dbReference type="GO" id="GO:0061630">
    <property type="term" value="F:ubiquitin protein ligase activity"/>
    <property type="evidence" value="ECO:0007669"/>
    <property type="project" value="UniProtKB-EC"/>
</dbReference>
<comment type="catalytic activity">
    <reaction evidence="1">
        <text>S-ubiquitinyl-[E2 ubiquitin-conjugating enzyme]-L-cysteine + [acceptor protein]-L-lysine = [E2 ubiquitin-conjugating enzyme]-L-cysteine + N(6)-ubiquitinyl-[acceptor protein]-L-lysine.</text>
        <dbReference type="EC" id="2.3.2.27"/>
    </reaction>
</comment>
<dbReference type="PANTHER" id="PTHR46632:SF16">
    <property type="entry name" value="E3 UBIQUITIN-PROTEIN LIGASE SINA-LIKE 10"/>
    <property type="match status" value="1"/>
</dbReference>
<evidence type="ECO:0000256" key="6">
    <source>
        <dbReference type="ARBA" id="ARBA00022723"/>
    </source>
</evidence>
<evidence type="ECO:0000256" key="10">
    <source>
        <dbReference type="ARBA" id="ARBA00024004"/>
    </source>
</evidence>
<evidence type="ECO:0000259" key="14">
    <source>
        <dbReference type="PROSITE" id="PS51081"/>
    </source>
</evidence>
<accession>A0A9D4ZIP8</accession>
<name>A0A9D4ZIP8_ADICA</name>
<evidence type="ECO:0000259" key="13">
    <source>
        <dbReference type="PROSITE" id="PS50089"/>
    </source>
</evidence>
<dbReference type="PROSITE" id="PS50089">
    <property type="entry name" value="ZF_RING_2"/>
    <property type="match status" value="1"/>
</dbReference>
<evidence type="ECO:0000256" key="1">
    <source>
        <dbReference type="ARBA" id="ARBA00000900"/>
    </source>
</evidence>
<evidence type="ECO:0000313" key="15">
    <source>
        <dbReference type="EMBL" id="KAI5076959.1"/>
    </source>
</evidence>
<evidence type="ECO:0000256" key="5">
    <source>
        <dbReference type="ARBA" id="ARBA00022679"/>
    </source>
</evidence>
<evidence type="ECO:0000256" key="4">
    <source>
        <dbReference type="ARBA" id="ARBA00012483"/>
    </source>
</evidence>
<dbReference type="Pfam" id="PF21361">
    <property type="entry name" value="Sina_ZnF"/>
    <property type="match status" value="1"/>
</dbReference>
<dbReference type="FunFam" id="3.30.40.10:FF:000041">
    <property type="entry name" value="E3 ubiquitin-protein ligase SINAT3"/>
    <property type="match status" value="1"/>
</dbReference>
<dbReference type="InterPro" id="IPR044286">
    <property type="entry name" value="SINL_plant"/>
</dbReference>
<evidence type="ECO:0000256" key="7">
    <source>
        <dbReference type="ARBA" id="ARBA00022771"/>
    </source>
</evidence>
<dbReference type="InterPro" id="IPR049548">
    <property type="entry name" value="Sina-like_RING"/>
</dbReference>
<dbReference type="OrthoDB" id="4788989at2759"/>
<dbReference type="GO" id="GO:0008270">
    <property type="term" value="F:zinc ion binding"/>
    <property type="evidence" value="ECO:0007669"/>
    <property type="project" value="UniProtKB-KW"/>
</dbReference>
<protein>
    <recommendedName>
        <fullName evidence="4">RING-type E3 ubiquitin transferase</fullName>
        <ecNumber evidence="4">2.3.2.27</ecNumber>
    </recommendedName>
</protein>
<organism evidence="15 16">
    <name type="scientific">Adiantum capillus-veneris</name>
    <name type="common">Maidenhair fern</name>
    <dbReference type="NCBI Taxonomy" id="13818"/>
    <lineage>
        <taxon>Eukaryota</taxon>
        <taxon>Viridiplantae</taxon>
        <taxon>Streptophyta</taxon>
        <taxon>Embryophyta</taxon>
        <taxon>Tracheophyta</taxon>
        <taxon>Polypodiopsida</taxon>
        <taxon>Polypodiidae</taxon>
        <taxon>Polypodiales</taxon>
        <taxon>Pteridineae</taxon>
        <taxon>Pteridaceae</taxon>
        <taxon>Vittarioideae</taxon>
        <taxon>Adiantum</taxon>
    </lineage>
</organism>
<keyword evidence="5" id="KW-0808">Transferase</keyword>
<proteinExistence type="inferred from homology"/>
<evidence type="ECO:0000256" key="9">
    <source>
        <dbReference type="ARBA" id="ARBA00022833"/>
    </source>
</evidence>
<dbReference type="Pfam" id="PF21362">
    <property type="entry name" value="Sina_RING"/>
    <property type="match status" value="1"/>
</dbReference>
<dbReference type="Gene3D" id="3.30.40.10">
    <property type="entry name" value="Zinc/RING finger domain, C3HC4 (zinc finger)"/>
    <property type="match status" value="2"/>
</dbReference>
<dbReference type="PROSITE" id="PS51081">
    <property type="entry name" value="ZF_SIAH"/>
    <property type="match status" value="1"/>
</dbReference>
<reference evidence="15" key="1">
    <citation type="submission" date="2021-01" db="EMBL/GenBank/DDBJ databases">
        <title>Adiantum capillus-veneris genome.</title>
        <authorList>
            <person name="Fang Y."/>
            <person name="Liao Q."/>
        </authorList>
    </citation>
    <scope>NUCLEOTIDE SEQUENCE</scope>
    <source>
        <strain evidence="15">H3</strain>
        <tissue evidence="15">Leaf</tissue>
    </source>
</reference>
<evidence type="ECO:0000313" key="16">
    <source>
        <dbReference type="Proteomes" id="UP000886520"/>
    </source>
</evidence>
<comment type="caution">
    <text evidence="15">The sequence shown here is derived from an EMBL/GenBank/DDBJ whole genome shotgun (WGS) entry which is preliminary data.</text>
</comment>
<evidence type="ECO:0000256" key="2">
    <source>
        <dbReference type="ARBA" id="ARBA00004906"/>
    </source>
</evidence>
<sequence>MVRFSTTLCPSEEPPPAKRLKTNNQQEEKEQEKELQTLPKCRRSTSSSTSTCSTSSRSTLGFDDLHASFDLDILDCNICMEVLSPPIFQCCNGHYTCHDCSRKMDSKCPSCAEPVGKIRNLGLEKILESLRICCKFWSQGCELTLPYRLKKIHERNCRFAPRRCPLPDCNFTGRLNTFVSHFEGCHNVKTLPFLFDTWFTVSLSLADNYLLLQGGSDYYLFHAHEERFGKLLYVSYVHPLDVEDAHTYKMEVKAGKKLLTLASSVQSIQRGKLNLNVMDFLLVPRCFLDNDRFQVEVSIKRSPEAVVEA</sequence>
<evidence type="ECO:0000256" key="8">
    <source>
        <dbReference type="ARBA" id="ARBA00022786"/>
    </source>
</evidence>
<dbReference type="AlphaFoldDB" id="A0A9D4ZIP8"/>
<evidence type="ECO:0000256" key="3">
    <source>
        <dbReference type="ARBA" id="ARBA00009119"/>
    </source>
</evidence>
<comment type="pathway">
    <text evidence="2">Protein modification; protein ubiquitination.</text>
</comment>
<keyword evidence="7 11" id="KW-0863">Zinc-finger</keyword>
<feature type="domain" description="RING-type" evidence="13">
    <location>
        <begin position="76"/>
        <end position="111"/>
    </location>
</feature>
<keyword evidence="8" id="KW-0833">Ubl conjugation pathway</keyword>
<feature type="compositionally biased region" description="Basic and acidic residues" evidence="12">
    <location>
        <begin position="26"/>
        <end position="35"/>
    </location>
</feature>
<dbReference type="InterPro" id="IPR013083">
    <property type="entry name" value="Znf_RING/FYVE/PHD"/>
</dbReference>
<feature type="compositionally biased region" description="Low complexity" evidence="12">
    <location>
        <begin position="44"/>
        <end position="57"/>
    </location>
</feature>
<comment type="function">
    <text evidence="10">E3 ubiquitin-protein ligase that mediates ubiquitination and subsequent proteasomal degradation of target proteins. E3 ubiquitin ligases accept ubiquitin from an E2 ubiquitin-conjugating enzyme in the form of a thioester and then directly transfers the ubiquitin to targeted substrates. It probably triggers the ubiquitin-mediated degradation of different substrates.</text>
</comment>
<keyword evidence="16" id="KW-1185">Reference proteome</keyword>
<dbReference type="SUPFAM" id="SSF57850">
    <property type="entry name" value="RING/U-box"/>
    <property type="match status" value="1"/>
</dbReference>
<dbReference type="InterPro" id="IPR001841">
    <property type="entry name" value="Znf_RING"/>
</dbReference>
<feature type="domain" description="SIAH-type" evidence="14">
    <location>
        <begin position="129"/>
        <end position="187"/>
    </location>
</feature>
<keyword evidence="9" id="KW-0862">Zinc</keyword>
<comment type="similarity">
    <text evidence="3">Belongs to the SINA (Seven in absentia) family.</text>
</comment>
<dbReference type="PANTHER" id="PTHR46632">
    <property type="entry name" value="E3 UBIQUITIN-PROTEIN LIGASE SINA-LIKE 4"/>
    <property type="match status" value="1"/>
</dbReference>